<sequence length="298" mass="33450">MYRRGPTCPTKATIPRKTVVLTGANCGLGRATAVELAKRKARIILACRDTRAAEDTVKYIRRRTKEGELIVKKLDLASLKSIKSFCLDMVENEKRIDVLVNNAGVGYCPFMRTDDGFELQMGVNHLGHFYLTNMLMEKLKDSAPSRVVVVSSAQYRKGKIDFDTINTDKDYDGRSGYFNSKLANCLFARELAKRLQGTGVSVHCIRPGMVFTRLGRHVDYHPVILALIKIPVWIMLRSPANGCQTTVYCAVAKELEGVTGRFYGECKEEPWADVALDDKLANDLWDYSVKVTNLVEEL</sequence>
<dbReference type="Pfam" id="PF00106">
    <property type="entry name" value="adh_short"/>
    <property type="match status" value="1"/>
</dbReference>
<evidence type="ECO:0000313" key="2">
    <source>
        <dbReference type="EMBL" id="KAK2146487.1"/>
    </source>
</evidence>
<comment type="caution">
    <text evidence="2">The sequence shown here is derived from an EMBL/GenBank/DDBJ whole genome shotgun (WGS) entry which is preliminary data.</text>
</comment>
<name>A0AAD9J4I1_9ANNE</name>
<evidence type="ECO:0000313" key="3">
    <source>
        <dbReference type="Proteomes" id="UP001208570"/>
    </source>
</evidence>
<dbReference type="Proteomes" id="UP001208570">
    <property type="component" value="Unassembled WGS sequence"/>
</dbReference>
<dbReference type="InterPro" id="IPR036291">
    <property type="entry name" value="NAD(P)-bd_dom_sf"/>
</dbReference>
<dbReference type="Gene3D" id="3.40.50.720">
    <property type="entry name" value="NAD(P)-binding Rossmann-like Domain"/>
    <property type="match status" value="1"/>
</dbReference>
<dbReference type="InterPro" id="IPR002347">
    <property type="entry name" value="SDR_fam"/>
</dbReference>
<proteinExistence type="predicted"/>
<protein>
    <recommendedName>
        <fullName evidence="4">Retinol dehydrogenase 14</fullName>
    </recommendedName>
</protein>
<keyword evidence="1" id="KW-0560">Oxidoreductase</keyword>
<evidence type="ECO:0008006" key="4">
    <source>
        <dbReference type="Google" id="ProtNLM"/>
    </source>
</evidence>
<reference evidence="2" key="1">
    <citation type="journal article" date="2023" name="Mol. Biol. Evol.">
        <title>Third-Generation Sequencing Reveals the Adaptive Role of the Epigenome in Three Deep-Sea Polychaetes.</title>
        <authorList>
            <person name="Perez M."/>
            <person name="Aroh O."/>
            <person name="Sun Y."/>
            <person name="Lan Y."/>
            <person name="Juniper S.K."/>
            <person name="Young C.R."/>
            <person name="Angers B."/>
            <person name="Qian P.Y."/>
        </authorList>
    </citation>
    <scope>NUCLEOTIDE SEQUENCE</scope>
    <source>
        <strain evidence="2">P08H-3</strain>
    </source>
</reference>
<organism evidence="2 3">
    <name type="scientific">Paralvinella palmiformis</name>
    <dbReference type="NCBI Taxonomy" id="53620"/>
    <lineage>
        <taxon>Eukaryota</taxon>
        <taxon>Metazoa</taxon>
        <taxon>Spiralia</taxon>
        <taxon>Lophotrochozoa</taxon>
        <taxon>Annelida</taxon>
        <taxon>Polychaeta</taxon>
        <taxon>Sedentaria</taxon>
        <taxon>Canalipalpata</taxon>
        <taxon>Terebellida</taxon>
        <taxon>Terebelliformia</taxon>
        <taxon>Alvinellidae</taxon>
        <taxon>Paralvinella</taxon>
    </lineage>
</organism>
<accession>A0AAD9J4I1</accession>
<dbReference type="PANTHER" id="PTHR43157">
    <property type="entry name" value="PHOSPHATIDYLINOSITOL-GLYCAN BIOSYNTHESIS CLASS F PROTEIN-RELATED"/>
    <property type="match status" value="1"/>
</dbReference>
<dbReference type="GO" id="GO:0016491">
    <property type="term" value="F:oxidoreductase activity"/>
    <property type="evidence" value="ECO:0007669"/>
    <property type="project" value="UniProtKB-KW"/>
</dbReference>
<dbReference type="AlphaFoldDB" id="A0AAD9J4I1"/>
<dbReference type="PRINTS" id="PR00081">
    <property type="entry name" value="GDHRDH"/>
</dbReference>
<dbReference type="SUPFAM" id="SSF51735">
    <property type="entry name" value="NAD(P)-binding Rossmann-fold domains"/>
    <property type="match status" value="1"/>
</dbReference>
<gene>
    <name evidence="2" type="ORF">LSH36_605g02015</name>
</gene>
<dbReference type="PANTHER" id="PTHR43157:SF31">
    <property type="entry name" value="PHOSPHATIDYLINOSITOL-GLYCAN BIOSYNTHESIS CLASS F PROTEIN"/>
    <property type="match status" value="1"/>
</dbReference>
<evidence type="ECO:0000256" key="1">
    <source>
        <dbReference type="ARBA" id="ARBA00023002"/>
    </source>
</evidence>
<keyword evidence="3" id="KW-1185">Reference proteome</keyword>
<dbReference type="EMBL" id="JAODUP010000605">
    <property type="protein sequence ID" value="KAK2146487.1"/>
    <property type="molecule type" value="Genomic_DNA"/>
</dbReference>